<organism evidence="2 3">
    <name type="scientific">Agromyces ramosus</name>
    <dbReference type="NCBI Taxonomy" id="33879"/>
    <lineage>
        <taxon>Bacteria</taxon>
        <taxon>Bacillati</taxon>
        <taxon>Actinomycetota</taxon>
        <taxon>Actinomycetes</taxon>
        <taxon>Micrococcales</taxon>
        <taxon>Microbacteriaceae</taxon>
        <taxon>Agromyces</taxon>
    </lineage>
</organism>
<dbReference type="AlphaFoldDB" id="A0A4Q7MDT2"/>
<name>A0A4Q7MDT2_9MICO</name>
<reference evidence="2 3" key="1">
    <citation type="submission" date="2019-02" db="EMBL/GenBank/DDBJ databases">
        <title>Genomic Encyclopedia of Type Strains, Phase IV (KMG-IV): sequencing the most valuable type-strain genomes for metagenomic binning, comparative biology and taxonomic classification.</title>
        <authorList>
            <person name="Goeker M."/>
        </authorList>
    </citation>
    <scope>NUCLEOTIDE SEQUENCE [LARGE SCALE GENOMIC DNA]</scope>
    <source>
        <strain evidence="2 3">DSM 43045</strain>
    </source>
</reference>
<evidence type="ECO:0000313" key="3">
    <source>
        <dbReference type="Proteomes" id="UP000293289"/>
    </source>
</evidence>
<evidence type="ECO:0000256" key="1">
    <source>
        <dbReference type="SAM" id="MobiDB-lite"/>
    </source>
</evidence>
<feature type="region of interest" description="Disordered" evidence="1">
    <location>
        <begin position="31"/>
        <end position="55"/>
    </location>
</feature>
<feature type="compositionally biased region" description="Basic and acidic residues" evidence="1">
    <location>
        <begin position="31"/>
        <end position="45"/>
    </location>
</feature>
<dbReference type="EMBL" id="SGWY01000003">
    <property type="protein sequence ID" value="RZS64509.1"/>
    <property type="molecule type" value="Genomic_DNA"/>
</dbReference>
<comment type="caution">
    <text evidence="2">The sequence shown here is derived from an EMBL/GenBank/DDBJ whole genome shotgun (WGS) entry which is preliminary data.</text>
</comment>
<gene>
    <name evidence="2" type="ORF">EV187_2896</name>
</gene>
<dbReference type="Proteomes" id="UP000293289">
    <property type="component" value="Unassembled WGS sequence"/>
</dbReference>
<protein>
    <submittedName>
        <fullName evidence="2">Uncharacterized protein</fullName>
    </submittedName>
</protein>
<dbReference type="OrthoDB" id="5007469at2"/>
<sequence length="72" mass="8286">MNLAHGYVSQTLQTHDEQLAVRINEQRRIAAERRADKGERADAGRRPGLGHRFSEWRHARATRRIHGLPVAH</sequence>
<keyword evidence="3" id="KW-1185">Reference proteome</keyword>
<proteinExistence type="predicted"/>
<accession>A0A4Q7MDT2</accession>
<dbReference type="RefSeq" id="WP_130353731.1">
    <property type="nucleotide sequence ID" value="NZ_SGWY01000003.1"/>
</dbReference>
<evidence type="ECO:0000313" key="2">
    <source>
        <dbReference type="EMBL" id="RZS64509.1"/>
    </source>
</evidence>